<comment type="caution">
    <text evidence="3">The sequence shown here is derived from an EMBL/GenBank/DDBJ whole genome shotgun (WGS) entry which is preliminary data.</text>
</comment>
<keyword evidence="2" id="KW-0812">Transmembrane</keyword>
<evidence type="ECO:0000256" key="2">
    <source>
        <dbReference type="SAM" id="Phobius"/>
    </source>
</evidence>
<feature type="transmembrane region" description="Helical" evidence="2">
    <location>
        <begin position="20"/>
        <end position="41"/>
    </location>
</feature>
<feature type="compositionally biased region" description="Pro residues" evidence="1">
    <location>
        <begin position="292"/>
        <end position="301"/>
    </location>
</feature>
<proteinExistence type="predicted"/>
<name>A0ABS3I5S6_9MICO</name>
<feature type="compositionally biased region" description="Low complexity" evidence="1">
    <location>
        <begin position="174"/>
        <end position="184"/>
    </location>
</feature>
<keyword evidence="4" id="KW-1185">Reference proteome</keyword>
<keyword evidence="2" id="KW-1133">Transmembrane helix</keyword>
<evidence type="ECO:0000313" key="3">
    <source>
        <dbReference type="EMBL" id="MBO0608351.1"/>
    </source>
</evidence>
<evidence type="ECO:0000256" key="1">
    <source>
        <dbReference type="SAM" id="MobiDB-lite"/>
    </source>
</evidence>
<dbReference type="RefSeq" id="WP_207274334.1">
    <property type="nucleotide sequence ID" value="NZ_JAFMPK010000025.1"/>
</dbReference>
<organism evidence="3 4">
    <name type="scientific">Myceligenerans salitolerans</name>
    <dbReference type="NCBI Taxonomy" id="1230528"/>
    <lineage>
        <taxon>Bacteria</taxon>
        <taxon>Bacillati</taxon>
        <taxon>Actinomycetota</taxon>
        <taxon>Actinomycetes</taxon>
        <taxon>Micrococcales</taxon>
        <taxon>Promicromonosporaceae</taxon>
        <taxon>Myceligenerans</taxon>
    </lineage>
</organism>
<sequence length="301" mass="30812">MGKYSENVGEWVYERRSAFVAGTGALVVTMLCAGGAVALMIDDQPRYEAGAAAETVLIPAIVTADTAVAESDVAPGSVDRLVDESRDRSVQTIAAAEVVYDAAERSAVAAPTTLLRLRGALDEASRVVEEDLPDDASQERRERHLRELETQRASVLDAASVVTQVRRVPAEQLPEGTTTVTDPVVEPPEQPEDGSAREPSEQPSGQPSDTPFDGPTDLPVPPPSGEPSGGPSADTPGDPSDGPSAGTVPAPSQDPTTSPPAEPEDGGLADDLGGLFDKGAATDDGTATDGPTPSPSGTPAG</sequence>
<reference evidence="3 4" key="1">
    <citation type="submission" date="2021-03" db="EMBL/GenBank/DDBJ databases">
        <authorList>
            <person name="Xin L."/>
        </authorList>
    </citation>
    <scope>NUCLEOTIDE SEQUENCE [LARGE SCALE GENOMIC DNA]</scope>
    <source>
        <strain evidence="3 4">XHU 5031</strain>
    </source>
</reference>
<accession>A0ABS3I5S6</accession>
<gene>
    <name evidence="3" type="ORF">J0911_04835</name>
</gene>
<protein>
    <submittedName>
        <fullName evidence="3">Uncharacterized protein</fullName>
    </submittedName>
</protein>
<keyword evidence="2" id="KW-0472">Membrane</keyword>
<feature type="region of interest" description="Disordered" evidence="1">
    <location>
        <begin position="167"/>
        <end position="301"/>
    </location>
</feature>
<evidence type="ECO:0000313" key="4">
    <source>
        <dbReference type="Proteomes" id="UP000664617"/>
    </source>
</evidence>
<feature type="compositionally biased region" description="Low complexity" evidence="1">
    <location>
        <begin position="269"/>
        <end position="291"/>
    </location>
</feature>
<reference evidence="4" key="2">
    <citation type="submission" date="2023-07" db="EMBL/GenBank/DDBJ databases">
        <title>Myceligenerans salitolerans sp. nov., a halotolerant actinomycete isolated from a salt lake in Xinjiang, China.</title>
        <authorList>
            <person name="Guan T."/>
        </authorList>
    </citation>
    <scope>NUCLEOTIDE SEQUENCE [LARGE SCALE GENOMIC DNA]</scope>
    <source>
        <strain evidence="4">XHU 5031</strain>
    </source>
</reference>
<dbReference type="Proteomes" id="UP000664617">
    <property type="component" value="Unassembled WGS sequence"/>
</dbReference>
<dbReference type="EMBL" id="JAFMPK010000025">
    <property type="protein sequence ID" value="MBO0608351.1"/>
    <property type="molecule type" value="Genomic_DNA"/>
</dbReference>